<organism evidence="1">
    <name type="scientific">bioreactor metagenome</name>
    <dbReference type="NCBI Taxonomy" id="1076179"/>
    <lineage>
        <taxon>unclassified sequences</taxon>
        <taxon>metagenomes</taxon>
        <taxon>ecological metagenomes</taxon>
    </lineage>
</organism>
<comment type="caution">
    <text evidence="1">The sequence shown here is derived from an EMBL/GenBank/DDBJ whole genome shotgun (WGS) entry which is preliminary data.</text>
</comment>
<name>A0A644WS99_9ZZZZ</name>
<proteinExistence type="predicted"/>
<reference evidence="1" key="1">
    <citation type="submission" date="2019-08" db="EMBL/GenBank/DDBJ databases">
        <authorList>
            <person name="Kucharzyk K."/>
            <person name="Murdoch R.W."/>
            <person name="Higgins S."/>
            <person name="Loffler F."/>
        </authorList>
    </citation>
    <scope>NUCLEOTIDE SEQUENCE</scope>
</reference>
<dbReference type="EMBL" id="VSSQ01001101">
    <property type="protein sequence ID" value="MPM05114.1"/>
    <property type="molecule type" value="Genomic_DNA"/>
</dbReference>
<dbReference type="AlphaFoldDB" id="A0A644WS99"/>
<protein>
    <submittedName>
        <fullName evidence="1">IS1595 family transposase ISTusp1</fullName>
    </submittedName>
</protein>
<accession>A0A644WS99</accession>
<sequence length="110" mass="13125">MATHEFGIMPNKPGNERYDSYEPDKYYLVKIEDEYIENLLEEFDDIPCYWHTLRRPETNLVYCGITLIPPESAGSFIAVFRRHNNGQYNDILELFERAKRNTQYIIHYGL</sequence>
<evidence type="ECO:0000313" key="1">
    <source>
        <dbReference type="EMBL" id="MPM05114.1"/>
    </source>
</evidence>
<gene>
    <name evidence="1" type="ORF">SDC9_51399</name>
</gene>